<name>A0AAD8B1G1_BIOPF</name>
<reference evidence="1" key="1">
    <citation type="journal article" date="2023" name="PLoS Negl. Trop. Dis.">
        <title>A genome sequence for Biomphalaria pfeifferi, the major vector snail for the human-infecting parasite Schistosoma mansoni.</title>
        <authorList>
            <person name="Bu L."/>
            <person name="Lu L."/>
            <person name="Laidemitt M.R."/>
            <person name="Zhang S.M."/>
            <person name="Mutuku M."/>
            <person name="Mkoji G."/>
            <person name="Steinauer M."/>
            <person name="Loker E.S."/>
        </authorList>
    </citation>
    <scope>NUCLEOTIDE SEQUENCE</scope>
    <source>
        <strain evidence="1">KasaAsao</strain>
    </source>
</reference>
<organism evidence="1 2">
    <name type="scientific">Biomphalaria pfeifferi</name>
    <name type="common">Bloodfluke planorb</name>
    <name type="synonym">Freshwater snail</name>
    <dbReference type="NCBI Taxonomy" id="112525"/>
    <lineage>
        <taxon>Eukaryota</taxon>
        <taxon>Metazoa</taxon>
        <taxon>Spiralia</taxon>
        <taxon>Lophotrochozoa</taxon>
        <taxon>Mollusca</taxon>
        <taxon>Gastropoda</taxon>
        <taxon>Heterobranchia</taxon>
        <taxon>Euthyneura</taxon>
        <taxon>Panpulmonata</taxon>
        <taxon>Hygrophila</taxon>
        <taxon>Lymnaeoidea</taxon>
        <taxon>Planorbidae</taxon>
        <taxon>Biomphalaria</taxon>
    </lineage>
</organism>
<feature type="non-terminal residue" evidence="1">
    <location>
        <position position="60"/>
    </location>
</feature>
<accession>A0AAD8B1G1</accession>
<gene>
    <name evidence="1" type="ORF">Bpfe_024300</name>
</gene>
<dbReference type="AlphaFoldDB" id="A0AAD8B1G1"/>
<dbReference type="Proteomes" id="UP001233172">
    <property type="component" value="Unassembled WGS sequence"/>
</dbReference>
<keyword evidence="2" id="KW-1185">Reference proteome</keyword>
<proteinExistence type="predicted"/>
<evidence type="ECO:0000313" key="1">
    <source>
        <dbReference type="EMBL" id="KAK0046246.1"/>
    </source>
</evidence>
<reference evidence="1" key="2">
    <citation type="submission" date="2023-04" db="EMBL/GenBank/DDBJ databases">
        <authorList>
            <person name="Bu L."/>
            <person name="Lu L."/>
            <person name="Laidemitt M.R."/>
            <person name="Zhang S.M."/>
            <person name="Mutuku M."/>
            <person name="Mkoji G."/>
            <person name="Steinauer M."/>
            <person name="Loker E.S."/>
        </authorList>
    </citation>
    <scope>NUCLEOTIDE SEQUENCE</scope>
    <source>
        <strain evidence="1">KasaAsao</strain>
        <tissue evidence="1">Whole Snail</tissue>
    </source>
</reference>
<sequence>DLAVFNAKLTTELQSRNVDWLTDQNDTTCNTQADLKSITVTWPVLKAIPLTWTRMTVNDP</sequence>
<protein>
    <submittedName>
        <fullName evidence="1">Platelet endothelial aggregation receptor 1</fullName>
    </submittedName>
</protein>
<feature type="non-terminal residue" evidence="1">
    <location>
        <position position="1"/>
    </location>
</feature>
<keyword evidence="1" id="KW-0675">Receptor</keyword>
<dbReference type="EMBL" id="JASAOG010000168">
    <property type="protein sequence ID" value="KAK0046246.1"/>
    <property type="molecule type" value="Genomic_DNA"/>
</dbReference>
<comment type="caution">
    <text evidence="1">The sequence shown here is derived from an EMBL/GenBank/DDBJ whole genome shotgun (WGS) entry which is preliminary data.</text>
</comment>
<evidence type="ECO:0000313" key="2">
    <source>
        <dbReference type="Proteomes" id="UP001233172"/>
    </source>
</evidence>